<feature type="region of interest" description="Disordered" evidence="1">
    <location>
        <begin position="362"/>
        <end position="396"/>
    </location>
</feature>
<dbReference type="AlphaFoldDB" id="A0AAW0EDM6"/>
<protein>
    <submittedName>
        <fullName evidence="2">Uncharacterized protein</fullName>
    </submittedName>
</protein>
<organism evidence="2 3">
    <name type="scientific">Favolaschia claudopus</name>
    <dbReference type="NCBI Taxonomy" id="2862362"/>
    <lineage>
        <taxon>Eukaryota</taxon>
        <taxon>Fungi</taxon>
        <taxon>Dikarya</taxon>
        <taxon>Basidiomycota</taxon>
        <taxon>Agaricomycotina</taxon>
        <taxon>Agaricomycetes</taxon>
        <taxon>Agaricomycetidae</taxon>
        <taxon>Agaricales</taxon>
        <taxon>Marasmiineae</taxon>
        <taxon>Mycenaceae</taxon>
        <taxon>Favolaschia</taxon>
    </lineage>
</organism>
<dbReference type="Proteomes" id="UP001362999">
    <property type="component" value="Unassembled WGS sequence"/>
</dbReference>
<sequence length="673" mass="72965">MSRSSIAAHEHKSDDAGCYAYEISDATERMEGSPPAFDNPQNMQRSSSPPLDVFHSTGTSRPEKNENAFVFHDYRLHRFADDGLKCTSTPTTADALPFPPPLPRFDYPPPHTGTPPPISRRLYQRVMYIPPFSYTRSSLPLVRCTFPPHPFLSSPPDLAAASVSFTPSAHPLYHALQLVSQRVPLTYLLAAANGQARGLNEDECGVDTSTDEPPTVTREDDVVEMSTERWDTRAAHPPPPSSVPSTPATGLLHALRTATLHTHPPHHHRPLASRPVSRDTYLGSYRRAWMHVWGGWAAISTDADADMDADMNMDEGDGDEAASTVQRMRFADARYAEEEMGYAARRLGRAAHVNPPLLASLAAEPRTAPYTASPRPPPRRTTLPQTNVERGLRHPAPTPLVEVGGAWVYGVWAAMSGMAADRGWGSGCRYGCGYAGICRGGDGYRASVDVALTLTGTDGSRSRRRVDTKRGGGGDSQGGMGEGGELTDGGGAGVTLFIESFDEKKATRLHRESARLSVHGVETLGRSDELVGGEQEVSCDEGQDDIGVERGLRGTYVEMGLQTATYSLLRTTNNQCPGSSLPHPHTAKAFTSRTYRVGRFGATREGEGRIHEGNDTHTHRSQAHSPPLPSPAFQRGVDSSAAGYSLGETPNRCVEEESMMREAVNWSGKEFVG</sequence>
<feature type="region of interest" description="Disordered" evidence="1">
    <location>
        <begin position="29"/>
        <end position="66"/>
    </location>
</feature>
<gene>
    <name evidence="2" type="ORF">R3P38DRAFT_2758720</name>
</gene>
<name>A0AAW0EDM6_9AGAR</name>
<comment type="caution">
    <text evidence="2">The sequence shown here is derived from an EMBL/GenBank/DDBJ whole genome shotgun (WGS) entry which is preliminary data.</text>
</comment>
<feature type="compositionally biased region" description="Gly residues" evidence="1">
    <location>
        <begin position="471"/>
        <end position="486"/>
    </location>
</feature>
<proteinExistence type="predicted"/>
<feature type="region of interest" description="Disordered" evidence="1">
    <location>
        <begin position="602"/>
        <end position="650"/>
    </location>
</feature>
<reference evidence="2 3" key="1">
    <citation type="journal article" date="2024" name="J Genomics">
        <title>Draft genome sequencing and assembly of Favolaschia claudopus CIRM-BRFM 2984 isolated from oak limbs.</title>
        <authorList>
            <person name="Navarro D."/>
            <person name="Drula E."/>
            <person name="Chaduli D."/>
            <person name="Cazenave R."/>
            <person name="Ahrendt S."/>
            <person name="Wang J."/>
            <person name="Lipzen A."/>
            <person name="Daum C."/>
            <person name="Barry K."/>
            <person name="Grigoriev I.V."/>
            <person name="Favel A."/>
            <person name="Rosso M.N."/>
            <person name="Martin F."/>
        </authorList>
    </citation>
    <scope>NUCLEOTIDE SEQUENCE [LARGE SCALE GENOMIC DNA]</scope>
    <source>
        <strain evidence="2 3">CIRM-BRFM 2984</strain>
    </source>
</reference>
<evidence type="ECO:0000313" key="2">
    <source>
        <dbReference type="EMBL" id="KAK7062504.1"/>
    </source>
</evidence>
<feature type="region of interest" description="Disordered" evidence="1">
    <location>
        <begin position="459"/>
        <end position="486"/>
    </location>
</feature>
<accession>A0AAW0EDM6</accession>
<feature type="region of interest" description="Disordered" evidence="1">
    <location>
        <begin position="1"/>
        <end position="20"/>
    </location>
</feature>
<keyword evidence="3" id="KW-1185">Reference proteome</keyword>
<feature type="compositionally biased region" description="Polar residues" evidence="1">
    <location>
        <begin position="39"/>
        <end position="49"/>
    </location>
</feature>
<dbReference type="EMBL" id="JAWWNJ010000002">
    <property type="protein sequence ID" value="KAK7062504.1"/>
    <property type="molecule type" value="Genomic_DNA"/>
</dbReference>
<feature type="compositionally biased region" description="Basic and acidic residues" evidence="1">
    <location>
        <begin position="602"/>
        <end position="618"/>
    </location>
</feature>
<evidence type="ECO:0000256" key="1">
    <source>
        <dbReference type="SAM" id="MobiDB-lite"/>
    </source>
</evidence>
<evidence type="ECO:0000313" key="3">
    <source>
        <dbReference type="Proteomes" id="UP001362999"/>
    </source>
</evidence>
<feature type="region of interest" description="Disordered" evidence="1">
    <location>
        <begin position="200"/>
        <end position="222"/>
    </location>
</feature>